<dbReference type="OrthoDB" id="376357at2759"/>
<comment type="caution">
    <text evidence="2">The sequence shown here is derived from an EMBL/GenBank/DDBJ whole genome shotgun (WGS) entry which is preliminary data.</text>
</comment>
<feature type="transmembrane region" description="Helical" evidence="1">
    <location>
        <begin position="91"/>
        <end position="113"/>
    </location>
</feature>
<dbReference type="Proteomes" id="UP000663879">
    <property type="component" value="Unassembled WGS sequence"/>
</dbReference>
<name>A0A813MLP8_9BILA</name>
<dbReference type="AlphaFoldDB" id="A0A813MLP8"/>
<dbReference type="EMBL" id="CAJNOC010000187">
    <property type="protein sequence ID" value="CAF0724416.1"/>
    <property type="molecule type" value="Genomic_DNA"/>
</dbReference>
<protein>
    <submittedName>
        <fullName evidence="2">Uncharacterized protein</fullName>
    </submittedName>
</protein>
<keyword evidence="3" id="KW-1185">Reference proteome</keyword>
<accession>A0A813MLP8</accession>
<sequence>MDRKSKITVLKYISTILEKSRFGFLAKPITNTVASPYTTPVLLAVYLSFETFKSLLSWWKDEITGKRCIKQIIDSLGNAARTVGVGFPGGFFGGAILGPVGIVVGAVVGGAFVSNVSDNLIQ</sequence>
<gene>
    <name evidence="2" type="ORF">OXX778_LOCUS2413</name>
</gene>
<evidence type="ECO:0000313" key="2">
    <source>
        <dbReference type="EMBL" id="CAF0724416.1"/>
    </source>
</evidence>
<keyword evidence="1" id="KW-1133">Transmembrane helix</keyword>
<proteinExistence type="predicted"/>
<keyword evidence="1" id="KW-0472">Membrane</keyword>
<evidence type="ECO:0000313" key="3">
    <source>
        <dbReference type="Proteomes" id="UP000663879"/>
    </source>
</evidence>
<keyword evidence="1" id="KW-0812">Transmembrane</keyword>
<organism evidence="2 3">
    <name type="scientific">Brachionus calyciflorus</name>
    <dbReference type="NCBI Taxonomy" id="104777"/>
    <lineage>
        <taxon>Eukaryota</taxon>
        <taxon>Metazoa</taxon>
        <taxon>Spiralia</taxon>
        <taxon>Gnathifera</taxon>
        <taxon>Rotifera</taxon>
        <taxon>Eurotatoria</taxon>
        <taxon>Monogononta</taxon>
        <taxon>Pseudotrocha</taxon>
        <taxon>Ploima</taxon>
        <taxon>Brachionidae</taxon>
        <taxon>Brachionus</taxon>
    </lineage>
</organism>
<reference evidence="2" key="1">
    <citation type="submission" date="2021-02" db="EMBL/GenBank/DDBJ databases">
        <authorList>
            <person name="Nowell W R."/>
        </authorList>
    </citation>
    <scope>NUCLEOTIDE SEQUENCE</scope>
    <source>
        <strain evidence="2">Ploen Becks lab</strain>
    </source>
</reference>
<evidence type="ECO:0000256" key="1">
    <source>
        <dbReference type="SAM" id="Phobius"/>
    </source>
</evidence>